<accession>A0ABY6A5Y1</accession>
<dbReference type="RefSeq" id="WP_260998405.1">
    <property type="nucleotide sequence ID" value="NZ_CP054475.1"/>
</dbReference>
<dbReference type="GO" id="GO:0016787">
    <property type="term" value="F:hydrolase activity"/>
    <property type="evidence" value="ECO:0007669"/>
    <property type="project" value="UniProtKB-KW"/>
</dbReference>
<protein>
    <submittedName>
        <fullName evidence="5">Hydrolase</fullName>
    </submittedName>
</protein>
<dbReference type="EMBL" id="CP054475">
    <property type="protein sequence ID" value="UXD86446.1"/>
    <property type="molecule type" value="Genomic_DNA"/>
</dbReference>
<proteinExistence type="predicted"/>
<dbReference type="PANTHER" id="PTHR43808">
    <property type="entry name" value="ACETYLORNITHINE DEACETYLASE"/>
    <property type="match status" value="1"/>
</dbReference>
<dbReference type="Gene3D" id="3.40.630.10">
    <property type="entry name" value="Zn peptidases"/>
    <property type="match status" value="1"/>
</dbReference>
<evidence type="ECO:0000256" key="2">
    <source>
        <dbReference type="ARBA" id="ARBA00022801"/>
    </source>
</evidence>
<dbReference type="InterPro" id="IPR017150">
    <property type="entry name" value="Pept_M20_glutamate_carboxypep"/>
</dbReference>
<dbReference type="InterPro" id="IPR036264">
    <property type="entry name" value="Bact_exopeptidase_dim_dom"/>
</dbReference>
<keyword evidence="3" id="KW-0170">Cobalt</keyword>
<dbReference type="InterPro" id="IPR002933">
    <property type="entry name" value="Peptidase_M20"/>
</dbReference>
<dbReference type="NCBIfam" id="NF005602">
    <property type="entry name" value="PRK07338.1"/>
    <property type="match status" value="1"/>
</dbReference>
<keyword evidence="1" id="KW-0479">Metal-binding</keyword>
<evidence type="ECO:0000313" key="5">
    <source>
        <dbReference type="EMBL" id="UXD86446.1"/>
    </source>
</evidence>
<evidence type="ECO:0000256" key="1">
    <source>
        <dbReference type="ARBA" id="ARBA00022723"/>
    </source>
</evidence>
<dbReference type="Pfam" id="PF01546">
    <property type="entry name" value="Peptidase_M20"/>
    <property type="match status" value="1"/>
</dbReference>
<dbReference type="PIRSF" id="PIRSF037238">
    <property type="entry name" value="Carboxypeptidase_G2"/>
    <property type="match status" value="1"/>
</dbReference>
<dbReference type="PANTHER" id="PTHR43808:SF9">
    <property type="entry name" value="BLL0789 PROTEIN"/>
    <property type="match status" value="1"/>
</dbReference>
<reference evidence="6" key="1">
    <citation type="submission" date="2020-06" db="EMBL/GenBank/DDBJ databases">
        <title>Thalassolituus marinus alknpb1M-1, a hydrocarbon-degrading bacterium isolated from the deep-sea overlying water using an in-situ strategy from the South China Sea basin.</title>
        <authorList>
            <person name="Dong C."/>
            <person name="Chen Y."/>
            <person name="Shao Z."/>
        </authorList>
    </citation>
    <scope>NUCLEOTIDE SEQUENCE [LARGE SCALE GENOMIC DNA]</scope>
    <source>
        <strain evidence="6">alknpb1M-1</strain>
    </source>
</reference>
<evidence type="ECO:0000256" key="3">
    <source>
        <dbReference type="ARBA" id="ARBA00023285"/>
    </source>
</evidence>
<dbReference type="SUPFAM" id="SSF55031">
    <property type="entry name" value="Bacterial exopeptidase dimerisation domain"/>
    <property type="match status" value="1"/>
</dbReference>
<dbReference type="CDD" id="cd03885">
    <property type="entry name" value="M20_CPDG2"/>
    <property type="match status" value="1"/>
</dbReference>
<gene>
    <name evidence="5" type="ORF">HUF19_02860</name>
</gene>
<dbReference type="InterPro" id="IPR050072">
    <property type="entry name" value="Peptidase_M20A"/>
</dbReference>
<feature type="domain" description="Peptidase M20 dimerisation" evidence="4">
    <location>
        <begin position="202"/>
        <end position="300"/>
    </location>
</feature>
<dbReference type="Gene3D" id="3.30.70.360">
    <property type="match status" value="1"/>
</dbReference>
<dbReference type="Pfam" id="PF07687">
    <property type="entry name" value="M20_dimer"/>
    <property type="match status" value="1"/>
</dbReference>
<dbReference type="Proteomes" id="UP001065322">
    <property type="component" value="Chromosome"/>
</dbReference>
<dbReference type="SUPFAM" id="SSF53187">
    <property type="entry name" value="Zn-dependent exopeptidases"/>
    <property type="match status" value="1"/>
</dbReference>
<evidence type="ECO:0000313" key="6">
    <source>
        <dbReference type="Proteomes" id="UP001065322"/>
    </source>
</evidence>
<evidence type="ECO:0000259" key="4">
    <source>
        <dbReference type="Pfam" id="PF07687"/>
    </source>
</evidence>
<organism evidence="5 6">
    <name type="scientific">Thalassolituus hydrocarboniclasticus</name>
    <dbReference type="NCBI Taxonomy" id="2742796"/>
    <lineage>
        <taxon>Bacteria</taxon>
        <taxon>Pseudomonadati</taxon>
        <taxon>Pseudomonadota</taxon>
        <taxon>Gammaproteobacteria</taxon>
        <taxon>Oceanospirillales</taxon>
        <taxon>Oceanospirillaceae</taxon>
        <taxon>Thalassolituus</taxon>
    </lineage>
</organism>
<sequence>MPLTGNAERQALLAALEARTGSMIDTLRALCEINSGSRHLSGIRQVQAGLHQLFAPLSDAVEYRELAPLSQIADNGSLLESPCAPMQIFRARPDAALQILFTGHSDTVFPANSAFNQCEIRANRLHGPGTADMKGGLVMLAEALRWLQQSPLKDHFGFTLAISPDEEIGSPSSAPVLAELATQAHVGMTYEPALEDGTLAGARKGSGNFTLSARGHSTHAGRDFFSGRNAVLAIADAARLLAQLSDQQQGITVNIGQISGGGAVNVVPDQCICRFNVRMDEASQMAVLEQQMQQIVQKVQASSGCELTLHGHFNRPPKPMNERQQALFSLLHECGAELGLDIRWVATGGCCEGNNLAAAGLANIDTLGVRGANIHTEQEYACTDSFAERAALTVVFIEKLIQQTLIERKLSNPDKENPALC</sequence>
<dbReference type="InterPro" id="IPR011650">
    <property type="entry name" value="Peptidase_M20_dimer"/>
</dbReference>
<keyword evidence="2 5" id="KW-0378">Hydrolase</keyword>
<name>A0ABY6A5Y1_9GAMM</name>
<keyword evidence="6" id="KW-1185">Reference proteome</keyword>